<name>A0A1R3J1A6_9ROSI</name>
<dbReference type="AlphaFoldDB" id="A0A1R3J1A6"/>
<accession>A0A1R3J1A6</accession>
<evidence type="ECO:0000256" key="1">
    <source>
        <dbReference type="SAM" id="MobiDB-lite"/>
    </source>
</evidence>
<evidence type="ECO:0000313" key="3">
    <source>
        <dbReference type="Proteomes" id="UP000187203"/>
    </source>
</evidence>
<reference evidence="3" key="1">
    <citation type="submission" date="2013-09" db="EMBL/GenBank/DDBJ databases">
        <title>Corchorus olitorius genome sequencing.</title>
        <authorList>
            <person name="Alam M."/>
            <person name="Haque M.S."/>
            <person name="Islam M.S."/>
            <person name="Emdad E.M."/>
            <person name="Islam M.M."/>
            <person name="Ahmed B."/>
            <person name="Halim A."/>
            <person name="Hossen Q.M.M."/>
            <person name="Hossain M.Z."/>
            <person name="Ahmed R."/>
            <person name="Khan M.M."/>
            <person name="Islam R."/>
            <person name="Rashid M.M."/>
            <person name="Khan S.A."/>
            <person name="Rahman M.S."/>
            <person name="Alam M."/>
            <person name="Yahiya A.S."/>
            <person name="Khan M.S."/>
            <person name="Azam M.S."/>
            <person name="Haque T."/>
            <person name="Lashkar M.Z.H."/>
            <person name="Akhand A.I."/>
            <person name="Morshed G."/>
            <person name="Roy S."/>
            <person name="Uddin K.S."/>
            <person name="Rabeya T."/>
            <person name="Hossain A.S."/>
            <person name="Chowdhury A."/>
            <person name="Snigdha A.R."/>
            <person name="Mortoza M.S."/>
            <person name="Matin S.A."/>
            <person name="Hoque S.M.E."/>
            <person name="Islam M.K."/>
            <person name="Roy D.K."/>
            <person name="Haider R."/>
            <person name="Moosa M.M."/>
            <person name="Elias S.M."/>
            <person name="Hasan A.M."/>
            <person name="Jahan S."/>
            <person name="Shafiuddin M."/>
            <person name="Mahmood N."/>
            <person name="Shommy N.S."/>
        </authorList>
    </citation>
    <scope>NUCLEOTIDE SEQUENCE [LARGE SCALE GENOMIC DNA]</scope>
    <source>
        <strain evidence="3">cv. O-4</strain>
    </source>
</reference>
<sequence length="42" mass="4674">MAIWMTGWRKRGRIVANGQELSATPPPTVKWNTSKVDQFGGT</sequence>
<evidence type="ECO:0000313" key="2">
    <source>
        <dbReference type="EMBL" id="OMO88617.1"/>
    </source>
</evidence>
<dbReference type="Proteomes" id="UP000187203">
    <property type="component" value="Unassembled WGS sequence"/>
</dbReference>
<proteinExistence type="predicted"/>
<gene>
    <name evidence="2" type="ORF">COLO4_20181</name>
</gene>
<feature type="region of interest" description="Disordered" evidence="1">
    <location>
        <begin position="17"/>
        <end position="42"/>
    </location>
</feature>
<protein>
    <submittedName>
        <fullName evidence="2">Uncharacterized protein</fullName>
    </submittedName>
</protein>
<dbReference type="EMBL" id="AWUE01017042">
    <property type="protein sequence ID" value="OMO88617.1"/>
    <property type="molecule type" value="Genomic_DNA"/>
</dbReference>
<comment type="caution">
    <text evidence="2">The sequence shown here is derived from an EMBL/GenBank/DDBJ whole genome shotgun (WGS) entry which is preliminary data.</text>
</comment>
<keyword evidence="3" id="KW-1185">Reference proteome</keyword>
<organism evidence="2 3">
    <name type="scientific">Corchorus olitorius</name>
    <dbReference type="NCBI Taxonomy" id="93759"/>
    <lineage>
        <taxon>Eukaryota</taxon>
        <taxon>Viridiplantae</taxon>
        <taxon>Streptophyta</taxon>
        <taxon>Embryophyta</taxon>
        <taxon>Tracheophyta</taxon>
        <taxon>Spermatophyta</taxon>
        <taxon>Magnoliopsida</taxon>
        <taxon>eudicotyledons</taxon>
        <taxon>Gunneridae</taxon>
        <taxon>Pentapetalae</taxon>
        <taxon>rosids</taxon>
        <taxon>malvids</taxon>
        <taxon>Malvales</taxon>
        <taxon>Malvaceae</taxon>
        <taxon>Grewioideae</taxon>
        <taxon>Apeibeae</taxon>
        <taxon>Corchorus</taxon>
    </lineage>
</organism>